<organism evidence="1 2">
    <name type="scientific">Xenophilus arseniciresistens</name>
    <dbReference type="NCBI Taxonomy" id="1283306"/>
    <lineage>
        <taxon>Bacteria</taxon>
        <taxon>Pseudomonadati</taxon>
        <taxon>Pseudomonadota</taxon>
        <taxon>Betaproteobacteria</taxon>
        <taxon>Burkholderiales</taxon>
        <taxon>Comamonadaceae</taxon>
        <taxon>Xenophilus</taxon>
    </lineage>
</organism>
<comment type="caution">
    <text evidence="1">The sequence shown here is derived from an EMBL/GenBank/DDBJ whole genome shotgun (WGS) entry which is preliminary data.</text>
</comment>
<evidence type="ECO:0000313" key="2">
    <source>
        <dbReference type="Proteomes" id="UP001212602"/>
    </source>
</evidence>
<gene>
    <name evidence="1" type="ORF">PGB34_18865</name>
</gene>
<evidence type="ECO:0000313" key="1">
    <source>
        <dbReference type="EMBL" id="MDA7418436.1"/>
    </source>
</evidence>
<proteinExistence type="predicted"/>
<sequence>MNDRAVESMGEGRFRALNWSIRIGAGPTQQFDVLAGFDNHKRHGSAVRQRPVLRARVGMGVVLMGMLAGCGAPAPKQFGGSWMPVNRFQAAPAEIPLHPSYIFYASPMDGTVQAMLGRWAADNDLQLAYEATSDFTLHKAAATIRTTDLRAALAHLSEIYAPQGLAAVADGRRIVVQQASGVASTRP</sequence>
<name>A0AAE3NCS3_9BURK</name>
<protein>
    <recommendedName>
        <fullName evidence="3">Toxin co-regulated pilus biosynthesis protein Q C-terminal domain-containing protein</fullName>
    </recommendedName>
</protein>
<dbReference type="EMBL" id="JAQIPB010000009">
    <property type="protein sequence ID" value="MDA7418436.1"/>
    <property type="molecule type" value="Genomic_DNA"/>
</dbReference>
<evidence type="ECO:0008006" key="3">
    <source>
        <dbReference type="Google" id="ProtNLM"/>
    </source>
</evidence>
<dbReference type="AlphaFoldDB" id="A0AAE3NCS3"/>
<dbReference type="Proteomes" id="UP001212602">
    <property type="component" value="Unassembled WGS sequence"/>
</dbReference>
<reference evidence="1" key="1">
    <citation type="submission" date="2023-01" db="EMBL/GenBank/DDBJ databases">
        <title>Xenophilus mangrovi sp. nov., isolated from soil of Mangrove nature reserve.</title>
        <authorList>
            <person name="Xu S."/>
            <person name="Liu Z."/>
            <person name="Xu Y."/>
        </authorList>
    </citation>
    <scope>NUCLEOTIDE SEQUENCE</scope>
    <source>
        <strain evidence="1">YW8</strain>
    </source>
</reference>
<dbReference type="Gene3D" id="3.55.50.70">
    <property type="match status" value="1"/>
</dbReference>
<dbReference type="RefSeq" id="WP_271429652.1">
    <property type="nucleotide sequence ID" value="NZ_JAQIPB010000009.1"/>
</dbReference>
<keyword evidence="2" id="KW-1185">Reference proteome</keyword>
<accession>A0AAE3NCS3</accession>